<evidence type="ECO:0000313" key="1">
    <source>
        <dbReference type="EMBL" id="XAI69688.1"/>
    </source>
</evidence>
<name>A0AAU6VZQ6_9VIRU</name>
<gene>
    <name evidence="1" type="ORF">Arace01_00020</name>
</gene>
<proteinExistence type="predicted"/>
<sequence length="89" mass="10139">MAQYQITWKASTREVLVQLTSKAAAAGFVKIGEFEHNDTIDPLEFKVNHVVWHHVRDALYFQRQLDMQVVSIKLDPAIAGDFNPVADQE</sequence>
<reference evidence="1" key="1">
    <citation type="journal article" date="2024" name="J. Gen. Virol.">
        <title>Novel phages of Pseudomonas syringae unveil numerous potential auxiliary metabolic genes.</title>
        <authorList>
            <person name="Feltin C."/>
            <person name="Garneau J.R."/>
            <person name="Morris C.E."/>
            <person name="Berard A."/>
            <person name="Torres-Barcelo C."/>
        </authorList>
    </citation>
    <scope>NUCLEOTIDE SEQUENCE</scope>
</reference>
<dbReference type="EMBL" id="PP179312">
    <property type="protein sequence ID" value="XAI69688.1"/>
    <property type="molecule type" value="Genomic_DNA"/>
</dbReference>
<accession>A0AAU6VZQ6</accession>
<organism evidence="1">
    <name type="scientific">Pseudomonas phage Arace01</name>
    <dbReference type="NCBI Taxonomy" id="3138526"/>
    <lineage>
        <taxon>Viruses</taxon>
    </lineage>
</organism>
<protein>
    <submittedName>
        <fullName evidence="1">Kappa-carrageenase</fullName>
    </submittedName>
</protein>